<dbReference type="PANTHER" id="PTHR34975">
    <property type="entry name" value="SPORE GERMINATION PROTEIN A2"/>
    <property type="match status" value="1"/>
</dbReference>
<keyword evidence="6 8" id="KW-1133">Transmembrane helix</keyword>
<feature type="transmembrane region" description="Helical" evidence="8">
    <location>
        <begin position="336"/>
        <end position="359"/>
    </location>
</feature>
<organism evidence="9 10">
    <name type="scientific">Paenibacillus agilis</name>
    <dbReference type="NCBI Taxonomy" id="3020863"/>
    <lineage>
        <taxon>Bacteria</taxon>
        <taxon>Bacillati</taxon>
        <taxon>Bacillota</taxon>
        <taxon>Bacilli</taxon>
        <taxon>Bacillales</taxon>
        <taxon>Paenibacillaceae</taxon>
        <taxon>Paenibacillus</taxon>
    </lineage>
</organism>
<feature type="transmembrane region" description="Helical" evidence="8">
    <location>
        <begin position="113"/>
        <end position="138"/>
    </location>
</feature>
<dbReference type="Proteomes" id="UP000318102">
    <property type="component" value="Unassembled WGS sequence"/>
</dbReference>
<dbReference type="RefSeq" id="WP_144990438.1">
    <property type="nucleotide sequence ID" value="NZ_VNJK01000001.1"/>
</dbReference>
<feature type="transmembrane region" description="Helical" evidence="8">
    <location>
        <begin position="221"/>
        <end position="244"/>
    </location>
</feature>
<comment type="caution">
    <text evidence="9">The sequence shown here is derived from an EMBL/GenBank/DDBJ whole genome shotgun (WGS) entry which is preliminary data.</text>
</comment>
<comment type="subcellular location">
    <subcellularLocation>
        <location evidence="1">Membrane</location>
        <topology evidence="1">Multi-pass membrane protein</topology>
    </subcellularLocation>
</comment>
<comment type="similarity">
    <text evidence="2">Belongs to the amino acid-polyamine-organocation (APC) superfamily. Spore germination protein (SGP) (TC 2.A.3.9) family.</text>
</comment>
<keyword evidence="3" id="KW-0813">Transport</keyword>
<dbReference type="GO" id="GO:0016020">
    <property type="term" value="C:membrane"/>
    <property type="evidence" value="ECO:0007669"/>
    <property type="project" value="UniProtKB-SubCell"/>
</dbReference>
<feature type="transmembrane region" description="Helical" evidence="8">
    <location>
        <begin position="85"/>
        <end position="107"/>
    </location>
</feature>
<feature type="transmembrane region" description="Helical" evidence="8">
    <location>
        <begin position="45"/>
        <end position="64"/>
    </location>
</feature>
<dbReference type="AlphaFoldDB" id="A0A559J1D3"/>
<evidence type="ECO:0000256" key="6">
    <source>
        <dbReference type="ARBA" id="ARBA00022989"/>
    </source>
</evidence>
<accession>A0A559J1D3</accession>
<dbReference type="NCBIfam" id="TIGR00912">
    <property type="entry name" value="2A0309"/>
    <property type="match status" value="1"/>
</dbReference>
<dbReference type="GO" id="GO:0009847">
    <property type="term" value="P:spore germination"/>
    <property type="evidence" value="ECO:0007669"/>
    <property type="project" value="InterPro"/>
</dbReference>
<evidence type="ECO:0000256" key="5">
    <source>
        <dbReference type="ARBA" id="ARBA00022692"/>
    </source>
</evidence>
<dbReference type="Gene3D" id="1.20.1740.10">
    <property type="entry name" value="Amino acid/polyamine transporter I"/>
    <property type="match status" value="1"/>
</dbReference>
<dbReference type="PANTHER" id="PTHR34975:SF2">
    <property type="entry name" value="SPORE GERMINATION PROTEIN A2"/>
    <property type="match status" value="1"/>
</dbReference>
<keyword evidence="7 8" id="KW-0472">Membrane</keyword>
<evidence type="ECO:0000256" key="7">
    <source>
        <dbReference type="ARBA" id="ARBA00023136"/>
    </source>
</evidence>
<dbReference type="OrthoDB" id="2380240at2"/>
<keyword evidence="10" id="KW-1185">Reference proteome</keyword>
<feature type="transmembrane region" description="Helical" evidence="8">
    <location>
        <begin position="145"/>
        <end position="168"/>
    </location>
</feature>
<keyword evidence="5 8" id="KW-0812">Transmembrane</keyword>
<feature type="transmembrane region" description="Helical" evidence="8">
    <location>
        <begin position="306"/>
        <end position="324"/>
    </location>
</feature>
<sequence>MSNKEVESPTLLHPMFTMVFMFVTQISIGMLAFQKYVYRESEHDAWISVVVAGLFAHVILFLIMKTLKRYQYQDLFHIHVRLFGKWFGGACNLIIICYWFSVSVYILRNYIEVLHIWIFAEVPVWVFTALFFALIIYALSGGLRVIGIVSLVNLLLVGWMAVLLYLPIRQAEWKLQLLPLMEASLGQIMMGSLAMGATLGGFEVVYYVSHRMKQPHRISTYAQLGLLFVNLLYVIVMLVSIGYYSEHQILNNSWGTLSLFKIVQFAFLERLEFVLIMLWLLIIVANLLVNYWIMTQGLHRVFNVKRKYACIVIMLMALVCNMLLKTGDQLAVVSGLVGKFSILFSFAYPVVIYIVAHIVECVRSRAKEA</sequence>
<dbReference type="EMBL" id="VNJK01000001">
    <property type="protein sequence ID" value="TVX93700.1"/>
    <property type="molecule type" value="Genomic_DNA"/>
</dbReference>
<name>A0A559J1D3_9BACL</name>
<feature type="transmembrane region" description="Helical" evidence="8">
    <location>
        <begin position="188"/>
        <end position="209"/>
    </location>
</feature>
<evidence type="ECO:0000256" key="8">
    <source>
        <dbReference type="SAM" id="Phobius"/>
    </source>
</evidence>
<evidence type="ECO:0000256" key="1">
    <source>
        <dbReference type="ARBA" id="ARBA00004141"/>
    </source>
</evidence>
<evidence type="ECO:0000256" key="2">
    <source>
        <dbReference type="ARBA" id="ARBA00007998"/>
    </source>
</evidence>
<gene>
    <name evidence="9" type="ORF">FPZ44_11905</name>
</gene>
<evidence type="ECO:0000313" key="9">
    <source>
        <dbReference type="EMBL" id="TVX93700.1"/>
    </source>
</evidence>
<evidence type="ECO:0000313" key="10">
    <source>
        <dbReference type="Proteomes" id="UP000318102"/>
    </source>
</evidence>
<feature type="transmembrane region" description="Helical" evidence="8">
    <location>
        <begin position="273"/>
        <end position="294"/>
    </location>
</feature>
<dbReference type="Pfam" id="PF03845">
    <property type="entry name" value="Spore_permease"/>
    <property type="match status" value="1"/>
</dbReference>
<protein>
    <submittedName>
        <fullName evidence="9">GerAB/ArcD/ProY family transporter</fullName>
    </submittedName>
</protein>
<dbReference type="InterPro" id="IPR004761">
    <property type="entry name" value="Spore_GerAB"/>
</dbReference>
<keyword evidence="4" id="KW-0309">Germination</keyword>
<feature type="transmembrane region" description="Helical" evidence="8">
    <location>
        <begin position="12"/>
        <end position="33"/>
    </location>
</feature>
<reference evidence="9 10" key="1">
    <citation type="submission" date="2019-07" db="EMBL/GenBank/DDBJ databases">
        <authorList>
            <person name="Kim J."/>
        </authorList>
    </citation>
    <scope>NUCLEOTIDE SEQUENCE [LARGE SCALE GENOMIC DNA]</scope>
    <source>
        <strain evidence="9 10">N4</strain>
    </source>
</reference>
<evidence type="ECO:0000256" key="3">
    <source>
        <dbReference type="ARBA" id="ARBA00022448"/>
    </source>
</evidence>
<evidence type="ECO:0000256" key="4">
    <source>
        <dbReference type="ARBA" id="ARBA00022544"/>
    </source>
</evidence>
<proteinExistence type="inferred from homology"/>